<dbReference type="SMART" id="SM00190">
    <property type="entry name" value="IL4_13"/>
    <property type="match status" value="1"/>
</dbReference>
<dbReference type="GO" id="GO:0008083">
    <property type="term" value="F:growth factor activity"/>
    <property type="evidence" value="ECO:0007669"/>
    <property type="project" value="InterPro"/>
</dbReference>
<evidence type="ECO:0000256" key="5">
    <source>
        <dbReference type="SAM" id="MobiDB-lite"/>
    </source>
</evidence>
<dbReference type="GO" id="GO:0005576">
    <property type="term" value="C:extracellular region"/>
    <property type="evidence" value="ECO:0007669"/>
    <property type="project" value="InterPro"/>
</dbReference>
<evidence type="ECO:0000313" key="7">
    <source>
        <dbReference type="Proteomes" id="UP000016666"/>
    </source>
</evidence>
<dbReference type="Pfam" id="PF00727">
    <property type="entry name" value="IL4"/>
    <property type="match status" value="1"/>
</dbReference>
<evidence type="ECO:0000313" key="6">
    <source>
        <dbReference type="Ensembl" id="ENSAPLP00000029729.1"/>
    </source>
</evidence>
<dbReference type="SUPFAM" id="SSF47266">
    <property type="entry name" value="4-helical cytokines"/>
    <property type="match status" value="1"/>
</dbReference>
<dbReference type="Gene3D" id="1.20.1250.10">
    <property type="match status" value="1"/>
</dbReference>
<protein>
    <recommendedName>
        <fullName evidence="1">Interleukin-4</fullName>
    </recommendedName>
    <alternativeName>
        <fullName evidence="4">B-cell stimulatory factor 1</fullName>
    </alternativeName>
    <alternativeName>
        <fullName evidence="3">Lymphocyte stimulatory factor 1</fullName>
    </alternativeName>
</protein>
<dbReference type="GeneTree" id="ENSGT00390000018781"/>
<keyword evidence="7" id="KW-1185">Reference proteome</keyword>
<dbReference type="PANTHER" id="PTHR47401">
    <property type="entry name" value="INTERLEUKIN-4"/>
    <property type="match status" value="1"/>
</dbReference>
<dbReference type="Proteomes" id="UP000016666">
    <property type="component" value="Chromosome 14"/>
</dbReference>
<reference evidence="6" key="3">
    <citation type="submission" date="2025-09" db="UniProtKB">
        <authorList>
            <consortium name="Ensembl"/>
        </authorList>
    </citation>
    <scope>IDENTIFICATION</scope>
</reference>
<dbReference type="Ensembl" id="ENSAPLT00000022298.1">
    <property type="protein sequence ID" value="ENSAPLP00000029729.1"/>
    <property type="gene ID" value="ENSAPLG00000011856.2"/>
</dbReference>
<dbReference type="PANTHER" id="PTHR47401:SF1">
    <property type="entry name" value="INTERLEUKIN-4"/>
    <property type="match status" value="1"/>
</dbReference>
<reference evidence="6" key="2">
    <citation type="submission" date="2025-08" db="UniProtKB">
        <authorList>
            <consortium name="Ensembl"/>
        </authorList>
    </citation>
    <scope>IDENTIFICATION</scope>
</reference>
<evidence type="ECO:0000256" key="2">
    <source>
        <dbReference type="ARBA" id="ARBA00022936"/>
    </source>
</evidence>
<dbReference type="AlphaFoldDB" id="A0A493TV98"/>
<sequence length="200" mass="22286">MPFFGEPCQISTGRHLYLVFDGDAAAWSHYKNRALPSSEPVRSSQRACRRGRAPRGRDRMFSPLKAAFALLYLAELISSRPLTTTSSTASRLKLSEITHRIQQLNTGVQVPCNDTRVAQVAFTDRKLSEHDLLCQAATALAKVTRCKNDYEPLIINLKSLHGKAGCSLSTDNEIYLRNFLPELGNFTQALYRRLATTAAN</sequence>
<organism evidence="6 7">
    <name type="scientific">Anas platyrhynchos platyrhynchos</name>
    <name type="common">Northern mallard</name>
    <dbReference type="NCBI Taxonomy" id="8840"/>
    <lineage>
        <taxon>Eukaryota</taxon>
        <taxon>Metazoa</taxon>
        <taxon>Chordata</taxon>
        <taxon>Craniata</taxon>
        <taxon>Vertebrata</taxon>
        <taxon>Euteleostomi</taxon>
        <taxon>Archelosauria</taxon>
        <taxon>Archosauria</taxon>
        <taxon>Dinosauria</taxon>
        <taxon>Saurischia</taxon>
        <taxon>Theropoda</taxon>
        <taxon>Coelurosauria</taxon>
        <taxon>Aves</taxon>
        <taxon>Neognathae</taxon>
        <taxon>Galloanserae</taxon>
        <taxon>Anseriformes</taxon>
        <taxon>Anatidae</taxon>
        <taxon>Anatinae</taxon>
        <taxon>Anas</taxon>
    </lineage>
</organism>
<evidence type="ECO:0000256" key="4">
    <source>
        <dbReference type="ARBA" id="ARBA00031287"/>
    </source>
</evidence>
<dbReference type="GO" id="GO:0042113">
    <property type="term" value="P:B cell activation"/>
    <property type="evidence" value="ECO:0007669"/>
    <property type="project" value="UniProtKB-KW"/>
</dbReference>
<keyword evidence="2" id="KW-0075">B-cell activation</keyword>
<reference evidence="6 7" key="1">
    <citation type="submission" date="2017-10" db="EMBL/GenBank/DDBJ databases">
        <title>A new Pekin duck reference genome.</title>
        <authorList>
            <person name="Hou Z.-C."/>
            <person name="Zhou Z.-K."/>
            <person name="Zhu F."/>
            <person name="Hou S.-S."/>
        </authorList>
    </citation>
    <scope>NUCLEOTIDE SEQUENCE [LARGE SCALE GENOMIC DNA]</scope>
</reference>
<dbReference type="GO" id="GO:0005136">
    <property type="term" value="F:interleukin-4 receptor binding"/>
    <property type="evidence" value="ECO:0007669"/>
    <property type="project" value="InterPro"/>
</dbReference>
<accession>A0A493TV98</accession>
<dbReference type="InterPro" id="IPR001325">
    <property type="entry name" value="IL-4/IL-13"/>
</dbReference>
<evidence type="ECO:0000256" key="1">
    <source>
        <dbReference type="ARBA" id="ARBA00019467"/>
    </source>
</evidence>
<evidence type="ECO:0000256" key="3">
    <source>
        <dbReference type="ARBA" id="ARBA00030247"/>
    </source>
</evidence>
<name>A0A493TV98_ANAPP</name>
<dbReference type="InterPro" id="IPR009079">
    <property type="entry name" value="4_helix_cytokine-like_core"/>
</dbReference>
<dbReference type="InterPro" id="IPR002354">
    <property type="entry name" value="IL-4"/>
</dbReference>
<proteinExistence type="predicted"/>
<feature type="region of interest" description="Disordered" evidence="5">
    <location>
        <begin position="36"/>
        <end position="56"/>
    </location>
</feature>
<gene>
    <name evidence="6" type="primary">RAD50</name>
</gene>
<dbReference type="GO" id="GO:0006955">
    <property type="term" value="P:immune response"/>
    <property type="evidence" value="ECO:0007669"/>
    <property type="project" value="InterPro"/>
</dbReference>